<dbReference type="EMBL" id="JAGTJS010000005">
    <property type="protein sequence ID" value="KAH7268264.1"/>
    <property type="molecule type" value="Genomic_DNA"/>
</dbReference>
<feature type="region of interest" description="Disordered" evidence="1">
    <location>
        <begin position="1"/>
        <end position="23"/>
    </location>
</feature>
<gene>
    <name evidence="2" type="ORF">B0J15DRAFT_462294</name>
</gene>
<accession>A0A9P9KTL7</accession>
<protein>
    <submittedName>
        <fullName evidence="2">Uncharacterized protein</fullName>
    </submittedName>
</protein>
<keyword evidence="3" id="KW-1185">Reference proteome</keyword>
<reference evidence="2" key="1">
    <citation type="journal article" date="2021" name="Nat. Commun.">
        <title>Genetic determinants of endophytism in the Arabidopsis root mycobiome.</title>
        <authorList>
            <person name="Mesny F."/>
            <person name="Miyauchi S."/>
            <person name="Thiergart T."/>
            <person name="Pickel B."/>
            <person name="Atanasova L."/>
            <person name="Karlsson M."/>
            <person name="Huettel B."/>
            <person name="Barry K.W."/>
            <person name="Haridas S."/>
            <person name="Chen C."/>
            <person name="Bauer D."/>
            <person name="Andreopoulos W."/>
            <person name="Pangilinan J."/>
            <person name="LaButti K."/>
            <person name="Riley R."/>
            <person name="Lipzen A."/>
            <person name="Clum A."/>
            <person name="Drula E."/>
            <person name="Henrissat B."/>
            <person name="Kohler A."/>
            <person name="Grigoriev I.V."/>
            <person name="Martin F.M."/>
            <person name="Hacquard S."/>
        </authorList>
    </citation>
    <scope>NUCLEOTIDE SEQUENCE</scope>
    <source>
        <strain evidence="2">FSSC 5 MPI-SDFR-AT-0091</strain>
    </source>
</reference>
<evidence type="ECO:0000313" key="3">
    <source>
        <dbReference type="Proteomes" id="UP000736672"/>
    </source>
</evidence>
<feature type="compositionally biased region" description="Polar residues" evidence="1">
    <location>
        <begin position="1"/>
        <end position="11"/>
    </location>
</feature>
<evidence type="ECO:0000313" key="2">
    <source>
        <dbReference type="EMBL" id="KAH7268264.1"/>
    </source>
</evidence>
<comment type="caution">
    <text evidence="2">The sequence shown here is derived from an EMBL/GenBank/DDBJ whole genome shotgun (WGS) entry which is preliminary data.</text>
</comment>
<dbReference type="Proteomes" id="UP000736672">
    <property type="component" value="Unassembled WGS sequence"/>
</dbReference>
<name>A0A9P9KTL7_FUSSL</name>
<sequence length="223" mass="24808">MSTTPVFSNHSVDVATPPKRKRSQAALDILDEMDKREYEPLSPETDGRYLEDVPRRGRRMTLFLDRRHLSSSNMVFSVPHLWPGYLHIHPPQSTCQKRDHGGGSGHSRGMNGQRHFDAASFGDGKVVPESRRKDGVCVLARMEAPVQRVPVEDCTCNAQGVFRGCGWDTVEIPTRVEGLGLRGDDCGAIISSSVESSRDMQMLISEVVHRALVNGISRTEIRN</sequence>
<evidence type="ECO:0000256" key="1">
    <source>
        <dbReference type="SAM" id="MobiDB-lite"/>
    </source>
</evidence>
<proteinExistence type="predicted"/>
<organism evidence="2 3">
    <name type="scientific">Fusarium solani</name>
    <name type="common">Filamentous fungus</name>
    <dbReference type="NCBI Taxonomy" id="169388"/>
    <lineage>
        <taxon>Eukaryota</taxon>
        <taxon>Fungi</taxon>
        <taxon>Dikarya</taxon>
        <taxon>Ascomycota</taxon>
        <taxon>Pezizomycotina</taxon>
        <taxon>Sordariomycetes</taxon>
        <taxon>Hypocreomycetidae</taxon>
        <taxon>Hypocreales</taxon>
        <taxon>Nectriaceae</taxon>
        <taxon>Fusarium</taxon>
        <taxon>Fusarium solani species complex</taxon>
    </lineage>
</organism>
<dbReference type="AlphaFoldDB" id="A0A9P9KTL7"/>